<proteinExistence type="predicted"/>
<sequence>MPDTQAIQHESLEKFHRNVNKAQIADLMAKITGGKVDLLSYDEVAKRIKSRQQIEMGTQMIPLDKIVGSVGRYRDFTRTFLPRAGVSPERWARVDAVMNSMEGFPPIEVYKIGDVYFVRDGNHRVSVARANGLTHIEAYVTEIPTEVPLNMEDFERDRWIIKIERAEFLKETKLDEIRPNHGIEFTEPGRYQILLRHIQVHQYLRNLDLARAGSDHRLSWEEAVASWYDNVYLPVVEAIRRHKLLESFPSRTEADLYLWIAHHREQLAKRYGLAPLSPDAAVSTFAEVHSERPLEQAVRTLKFGLHKALGDLDKPLGMSDEEFAEARARYQAGERSLAEAEREAMHPSDVKQENSMGANEAAADNGDVDRSNAVRMTA</sequence>
<reference evidence="2" key="1">
    <citation type="journal article" date="2020" name="mSystems">
        <title>Genome- and Community-Level Interaction Insights into Carbon Utilization and Element Cycling Functions of Hydrothermarchaeota in Hydrothermal Sediment.</title>
        <authorList>
            <person name="Zhou Z."/>
            <person name="Liu Y."/>
            <person name="Xu W."/>
            <person name="Pan J."/>
            <person name="Luo Z.H."/>
            <person name="Li M."/>
        </authorList>
    </citation>
    <scope>NUCLEOTIDE SEQUENCE [LARGE SCALE GENOMIC DNA]</scope>
    <source>
        <strain evidence="2">SpSt-289</strain>
    </source>
</reference>
<dbReference type="AlphaFoldDB" id="A0A7C1JJL8"/>
<evidence type="ECO:0008006" key="3">
    <source>
        <dbReference type="Google" id="ProtNLM"/>
    </source>
</evidence>
<accession>A0A7C1JJL8</accession>
<dbReference type="SUPFAM" id="SSF110849">
    <property type="entry name" value="ParB/Sulfiredoxin"/>
    <property type="match status" value="1"/>
</dbReference>
<feature type="compositionally biased region" description="Basic and acidic residues" evidence="1">
    <location>
        <begin position="336"/>
        <end position="352"/>
    </location>
</feature>
<evidence type="ECO:0000256" key="1">
    <source>
        <dbReference type="SAM" id="MobiDB-lite"/>
    </source>
</evidence>
<evidence type="ECO:0000313" key="2">
    <source>
        <dbReference type="EMBL" id="HDX33101.1"/>
    </source>
</evidence>
<protein>
    <recommendedName>
        <fullName evidence="3">Transcriptional regulator</fullName>
    </recommendedName>
</protein>
<gene>
    <name evidence="2" type="ORF">ENQ20_16675</name>
</gene>
<organism evidence="2">
    <name type="scientific">Caldilinea aerophila</name>
    <dbReference type="NCBI Taxonomy" id="133453"/>
    <lineage>
        <taxon>Bacteria</taxon>
        <taxon>Bacillati</taxon>
        <taxon>Chloroflexota</taxon>
        <taxon>Caldilineae</taxon>
        <taxon>Caldilineales</taxon>
        <taxon>Caldilineaceae</taxon>
        <taxon>Caldilinea</taxon>
    </lineage>
</organism>
<comment type="caution">
    <text evidence="2">The sequence shown here is derived from an EMBL/GenBank/DDBJ whole genome shotgun (WGS) entry which is preliminary data.</text>
</comment>
<dbReference type="EMBL" id="DSMG01000174">
    <property type="protein sequence ID" value="HDX33101.1"/>
    <property type="molecule type" value="Genomic_DNA"/>
</dbReference>
<feature type="region of interest" description="Disordered" evidence="1">
    <location>
        <begin position="334"/>
        <end position="378"/>
    </location>
</feature>
<dbReference type="InterPro" id="IPR036086">
    <property type="entry name" value="ParB/Sulfiredoxin_sf"/>
</dbReference>
<name>A0A7C1JJL8_9CHLR</name>